<organism evidence="4">
    <name type="scientific">Rhizopus microsporus var. microsporus</name>
    <dbReference type="NCBI Taxonomy" id="86635"/>
    <lineage>
        <taxon>Eukaryota</taxon>
        <taxon>Fungi</taxon>
        <taxon>Fungi incertae sedis</taxon>
        <taxon>Mucoromycota</taxon>
        <taxon>Mucoromycotina</taxon>
        <taxon>Mucoromycetes</taxon>
        <taxon>Mucorales</taxon>
        <taxon>Mucorineae</taxon>
        <taxon>Rhizopodaceae</taxon>
        <taxon>Rhizopus</taxon>
    </lineage>
</organism>
<dbReference type="VEuPathDB" id="FungiDB:BCV72DRAFT_337006"/>
<protein>
    <recommendedName>
        <fullName evidence="5">Mid2 domain-containing protein</fullName>
    </recommendedName>
</protein>
<feature type="signal peptide" evidence="3">
    <location>
        <begin position="1"/>
        <end position="22"/>
    </location>
</feature>
<proteinExistence type="predicted"/>
<evidence type="ECO:0000313" key="4">
    <source>
        <dbReference type="EMBL" id="ORE04854.1"/>
    </source>
</evidence>
<name>A0A1X0QYM9_RHIZD</name>
<reference evidence="4" key="1">
    <citation type="journal article" date="2016" name="Proc. Natl. Acad. Sci. U.S.A.">
        <title>Lipid metabolic changes in an early divergent fungus govern the establishment of a mutualistic symbiosis with endobacteria.</title>
        <authorList>
            <person name="Lastovetsky O.A."/>
            <person name="Gaspar M.L."/>
            <person name="Mondo S.J."/>
            <person name="LaButti K.M."/>
            <person name="Sandor L."/>
            <person name="Grigoriev I.V."/>
            <person name="Henry S.A."/>
            <person name="Pawlowska T.E."/>
        </authorList>
    </citation>
    <scope>NUCLEOTIDE SEQUENCE [LARGE SCALE GENOMIC DNA]</scope>
    <source>
        <strain evidence="4">ATCC 52814</strain>
    </source>
</reference>
<feature type="compositionally biased region" description="Low complexity" evidence="1">
    <location>
        <begin position="132"/>
        <end position="186"/>
    </location>
</feature>
<sequence>MNHITLLLYLVFTLTSITIVLGYNDNDNSEHYTSTTISKAANESCRRWKVHCWHSSKTIEDGEVTVIIKKCTTISQSRSRTITHHYTSSPTPITAKTTGKSISESTSKASDVYPKPTSSGRNSIVHSPHHVAATPTSISSTTTTTTTTTTITTTTTTTATTTTTTATTPTTTTEATPLAIAPTATEESGHSGTTHSSTSTDTSNSNDSNNSNNSNNSNSGDSNNNNNDDNNSNSSNDNSNDNDDDDNDNDDNNSSNNENGANTSVTDHNLTPTAQTQPPSPSQPNGPSIFSNNELPVANNVSNKALGIGLGVGIGCVAALGLAGLIVHNNRKRKELMEEDQGIPTRWRPQSFMGVVASVVSKLPRSPSQRSKASTSNL</sequence>
<accession>A0A1X0QYM9</accession>
<evidence type="ECO:0000256" key="1">
    <source>
        <dbReference type="SAM" id="MobiDB-lite"/>
    </source>
</evidence>
<keyword evidence="2" id="KW-0812">Transmembrane</keyword>
<keyword evidence="2" id="KW-1133">Transmembrane helix</keyword>
<feature type="compositionally biased region" description="Low complexity" evidence="1">
    <location>
        <begin position="196"/>
        <end position="239"/>
    </location>
</feature>
<evidence type="ECO:0000256" key="2">
    <source>
        <dbReference type="SAM" id="Phobius"/>
    </source>
</evidence>
<feature type="compositionally biased region" description="Polar residues" evidence="1">
    <location>
        <begin position="116"/>
        <end position="125"/>
    </location>
</feature>
<evidence type="ECO:0000256" key="3">
    <source>
        <dbReference type="SAM" id="SignalP"/>
    </source>
</evidence>
<dbReference type="AlphaFoldDB" id="A0A1X0QYM9"/>
<feature type="transmembrane region" description="Helical" evidence="2">
    <location>
        <begin position="305"/>
        <end position="327"/>
    </location>
</feature>
<dbReference type="Proteomes" id="UP000242414">
    <property type="component" value="Unassembled WGS sequence"/>
</dbReference>
<dbReference type="EMBL" id="KV921960">
    <property type="protein sequence ID" value="ORE04854.1"/>
    <property type="molecule type" value="Genomic_DNA"/>
</dbReference>
<dbReference type="OrthoDB" id="2289131at2759"/>
<evidence type="ECO:0008006" key="5">
    <source>
        <dbReference type="Google" id="ProtNLM"/>
    </source>
</evidence>
<feature type="region of interest" description="Disordered" evidence="1">
    <location>
        <begin position="82"/>
        <end position="293"/>
    </location>
</feature>
<gene>
    <name evidence="4" type="ORF">BCV72DRAFT_337006</name>
</gene>
<keyword evidence="2" id="KW-0472">Membrane</keyword>
<feature type="compositionally biased region" description="Acidic residues" evidence="1">
    <location>
        <begin position="240"/>
        <end position="251"/>
    </location>
</feature>
<keyword evidence="3" id="KW-0732">Signal</keyword>
<feature type="compositionally biased region" description="Polar residues" evidence="1">
    <location>
        <begin position="258"/>
        <end position="270"/>
    </location>
</feature>
<feature type="chain" id="PRO_5012281240" description="Mid2 domain-containing protein" evidence="3">
    <location>
        <begin position="23"/>
        <end position="378"/>
    </location>
</feature>
<feature type="compositionally biased region" description="Polar residues" evidence="1">
    <location>
        <begin position="84"/>
        <end position="109"/>
    </location>
</feature>